<protein>
    <recommendedName>
        <fullName evidence="3">RiboL-PSP-HEPN domain-containing protein</fullName>
    </recommendedName>
</protein>
<name>A0ABX3K7G4_9GAMM</name>
<evidence type="ECO:0000313" key="1">
    <source>
        <dbReference type="EMBL" id="OOE83847.1"/>
    </source>
</evidence>
<evidence type="ECO:0008006" key="3">
    <source>
        <dbReference type="Google" id="ProtNLM"/>
    </source>
</evidence>
<dbReference type="EMBL" id="MUFB01000018">
    <property type="protein sequence ID" value="OOE83847.1"/>
    <property type="molecule type" value="Genomic_DNA"/>
</dbReference>
<dbReference type="Proteomes" id="UP000189410">
    <property type="component" value="Unassembled WGS sequence"/>
</dbReference>
<gene>
    <name evidence="1" type="ORF">BZG73_10695</name>
</gene>
<sequence length="231" mass="26629">MVLIKNNAYDTECVVNHGEVRVEITEPQHEEHELQLLIPEESKRIKLFRKQLKYVMLLVNSEVDPEAQYAHHVMLYSHLIASAEGYLFSTFNHYVTKSDTLLRRLVESDPEVAKMRFDLSEIFVRQETLKETIAKHLNSVIFHNLKSTTKMYASVFGFGFGDISWFYRAVSNRHHCAHRGGYDKAGNPLDINKETIIELTTKLSDLIESIEIRVADFDDDGFRLKPSGKVA</sequence>
<reference evidence="1 2" key="1">
    <citation type="journal article" date="2017" name="Genome Announc.">
        <title>Draft Genome Sequences of Salinivibrio proteolyticus, Salinivibrio sharmensis, Salinivibrio siamensis, Salinivibrio costicola subsp. alcaliphilus, Salinivibrio costicola subsp. vallismortis, and 29 New Isolates Belonging to the Genus Salinivibrio.</title>
        <authorList>
            <person name="Lopez-Hermoso C."/>
            <person name="de la Haba R.R."/>
            <person name="Sanchez-Porro C."/>
            <person name="Bayliss S.C."/>
            <person name="Feil E.J."/>
            <person name="Ventosa A."/>
        </authorList>
    </citation>
    <scope>NUCLEOTIDE SEQUENCE [LARGE SCALE GENOMIC DNA]</scope>
    <source>
        <strain evidence="1 2">JCM 14472</strain>
    </source>
</reference>
<evidence type="ECO:0000313" key="2">
    <source>
        <dbReference type="Proteomes" id="UP000189410"/>
    </source>
</evidence>
<proteinExistence type="predicted"/>
<comment type="caution">
    <text evidence="1">The sequence shown here is derived from an EMBL/GenBank/DDBJ whole genome shotgun (WGS) entry which is preliminary data.</text>
</comment>
<organism evidence="1 2">
    <name type="scientific">Salinivibrio siamensis</name>
    <dbReference type="NCBI Taxonomy" id="414286"/>
    <lineage>
        <taxon>Bacteria</taxon>
        <taxon>Pseudomonadati</taxon>
        <taxon>Pseudomonadota</taxon>
        <taxon>Gammaproteobacteria</taxon>
        <taxon>Vibrionales</taxon>
        <taxon>Vibrionaceae</taxon>
        <taxon>Salinivibrio</taxon>
    </lineage>
</organism>
<accession>A0ABX3K7G4</accession>
<keyword evidence="2" id="KW-1185">Reference proteome</keyword>